<gene>
    <name evidence="1" type="ORF">ACFO0B_26030</name>
</gene>
<name>A0ABV8E0Q8_9NOCA</name>
<dbReference type="EMBL" id="JBHSAX010000019">
    <property type="protein sequence ID" value="MFC3965464.1"/>
    <property type="molecule type" value="Genomic_DNA"/>
</dbReference>
<dbReference type="InterPro" id="IPR011989">
    <property type="entry name" value="ARM-like"/>
</dbReference>
<dbReference type="RefSeq" id="WP_378615259.1">
    <property type="nucleotide sequence ID" value="NZ_JBHSAX010000019.1"/>
</dbReference>
<reference evidence="2" key="1">
    <citation type="journal article" date="2019" name="Int. J. Syst. Evol. Microbiol.">
        <title>The Global Catalogue of Microorganisms (GCM) 10K type strain sequencing project: providing services to taxonomists for standard genome sequencing and annotation.</title>
        <authorList>
            <consortium name="The Broad Institute Genomics Platform"/>
            <consortium name="The Broad Institute Genome Sequencing Center for Infectious Disease"/>
            <person name="Wu L."/>
            <person name="Ma J."/>
        </authorList>
    </citation>
    <scope>NUCLEOTIDE SEQUENCE [LARGE SCALE GENOMIC DNA]</scope>
    <source>
        <strain evidence="2">CGMCC 4.7330</strain>
    </source>
</reference>
<accession>A0ABV8E0Q8</accession>
<dbReference type="InterPro" id="IPR016024">
    <property type="entry name" value="ARM-type_fold"/>
</dbReference>
<evidence type="ECO:0000313" key="2">
    <source>
        <dbReference type="Proteomes" id="UP001595696"/>
    </source>
</evidence>
<comment type="caution">
    <text evidence="1">The sequence shown here is derived from an EMBL/GenBank/DDBJ whole genome shotgun (WGS) entry which is preliminary data.</text>
</comment>
<evidence type="ECO:0008006" key="3">
    <source>
        <dbReference type="Google" id="ProtNLM"/>
    </source>
</evidence>
<proteinExistence type="predicted"/>
<dbReference type="Gene3D" id="1.25.10.10">
    <property type="entry name" value="Leucine-rich Repeat Variant"/>
    <property type="match status" value="1"/>
</dbReference>
<dbReference type="SUPFAM" id="SSF48371">
    <property type="entry name" value="ARM repeat"/>
    <property type="match status" value="1"/>
</dbReference>
<organism evidence="1 2">
    <name type="scientific">Nocardia jiangsuensis</name>
    <dbReference type="NCBI Taxonomy" id="1691563"/>
    <lineage>
        <taxon>Bacteria</taxon>
        <taxon>Bacillati</taxon>
        <taxon>Actinomycetota</taxon>
        <taxon>Actinomycetes</taxon>
        <taxon>Mycobacteriales</taxon>
        <taxon>Nocardiaceae</taxon>
        <taxon>Nocardia</taxon>
    </lineage>
</organism>
<dbReference type="Proteomes" id="UP001595696">
    <property type="component" value="Unassembled WGS sequence"/>
</dbReference>
<sequence length="1195" mass="132998">MTPLFGPFDVKPEQITRLGDSFTAFVNRLLDTEHSAARQAGATLVTNFSENTPDGGVDAAVTRSVGSEWIPAGESVWQFKKGDLAPGMCRQELRGALWAQERIRHGAQYRLVVGKALTARCQNNRKSALIAEAKSLKLPCDPDLFEVIDANKIARWAESFPALAVSSIVGGAGQIATDFEVWSSSSRHQSDWVEKDRIRVIEELRKYIDTDAVIRVSGVSGVGKTRTVLEAIRGHDQVNLVAYIGESDSLSSAVYIQDLAKQGRAAIVVADQCDSQKHETLASALPSGSRIKLVTIGDAGNRVVLAPQVQISAMTEEAISMVLASTKPALWSEANRVVARLSAGNIFYALWLADRVIEDPSVTTQGLVSLYHIRNYVSGLINESSFDDSAPLALFGKIGWDGELEAETRLIADALEIDHRDLRKAGRALEKADLLTRRGRYRAVTPNAAAIYLASDAWQTYRHQIVTNLIPSLNADLAYRLFERAADIGRFEPTERAVHDLLVSNAAFGNLEQLESGKYSDLLPSLAIISPDAISSYLTRMVDRSEDDVIRSLRGIRRNLVWTLQKLAWHSRFFVKSADSLLKLALNENEQWSDNATEVWIGLFGTILPLTSAGPEIRLQYLAEMISDPRVSVRSLAVRAAGQAMRLDQFASVSGEIQGGVFVERRGVPEFWHEAFSYQIKIIELLRKLSDDTDVEIAQAALAALIESIHPALEIPPVLEALTDALSRLQGSAVHKVRIATTSLDLMFRSVEESGLNTDSESLSVRREGLRKLVEMLPEMSSIENLRTLLGLRYWDLQPGELRTKISEALKKLDEVGERPTLALLLTDDLKASGDLGYALGEAWGIGGQTESVLAAQYDSHSEVLVGYLRRSTQDSPDAFIRFLRGPHAEHLNDRQKLAVAVRAPFSREIMTLVSTLADIVSPAYAANMMAGWVKDIDLDEVFRFISGWFPRIQSQEDYNAVLDFTSVILINRADDIAEFEGVLTELVMMRRHFPQLRHSGHDWARVVQCTLPVGAVTVADMLLELIESSQVGLYVPDEDKLVLTSCLAARLEAVWESIISYLERGSWRVEMSTRGWLIKDVRADFFDHWISEDRERGRIVAMLAYTGSEDISEIAVLLLTRFPQDETISAALYGNFVSSEWAFRGHSERIEEQIQVLEKWASRYTGGVRQWAVDHISGLREQRTYFAQRDDERY</sequence>
<evidence type="ECO:0000313" key="1">
    <source>
        <dbReference type="EMBL" id="MFC3965464.1"/>
    </source>
</evidence>
<keyword evidence="2" id="KW-1185">Reference proteome</keyword>
<protein>
    <recommendedName>
        <fullName evidence="3">ATP-binding protein</fullName>
    </recommendedName>
</protein>